<dbReference type="InterPro" id="IPR023311">
    <property type="entry name" value="Methusela_ecto_dom_2"/>
</dbReference>
<evidence type="ECO:0000256" key="4">
    <source>
        <dbReference type="ARBA" id="ARBA00022692"/>
    </source>
</evidence>
<dbReference type="Proteomes" id="UP000095300">
    <property type="component" value="Unassembled WGS sequence"/>
</dbReference>
<reference evidence="16" key="1">
    <citation type="submission" date="2020-05" db="UniProtKB">
        <authorList>
            <consortium name="EnsemblMetazoa"/>
        </authorList>
    </citation>
    <scope>IDENTIFICATION</scope>
    <source>
        <strain evidence="16">USDA</strain>
    </source>
</reference>
<keyword evidence="7" id="KW-0297">G-protein coupled receptor</keyword>
<evidence type="ECO:0000256" key="6">
    <source>
        <dbReference type="ARBA" id="ARBA00022989"/>
    </source>
</evidence>
<dbReference type="GO" id="GO:0008528">
    <property type="term" value="F:G protein-coupled peptide receptor activity"/>
    <property type="evidence" value="ECO:0007669"/>
    <property type="project" value="TreeGrafter"/>
</dbReference>
<keyword evidence="8 13" id="KW-0472">Membrane</keyword>
<dbReference type="CDD" id="cd15039">
    <property type="entry name" value="7tmB3_Methuselah-like"/>
    <property type="match status" value="1"/>
</dbReference>
<keyword evidence="9" id="KW-1015">Disulfide bond</keyword>
<dbReference type="Gene3D" id="2.170.180.11">
    <property type="entry name" value="Methuselah ectodomain, domain 2"/>
    <property type="match status" value="1"/>
</dbReference>
<evidence type="ECO:0000256" key="11">
    <source>
        <dbReference type="ARBA" id="ARBA00023180"/>
    </source>
</evidence>
<accession>A0A1I8Q8Z0</accession>
<dbReference type="OrthoDB" id="6134459at2759"/>
<dbReference type="InterPro" id="IPR017981">
    <property type="entry name" value="GPCR_2-like_7TM"/>
</dbReference>
<keyword evidence="5 14" id="KW-0732">Signal</keyword>
<dbReference type="AlphaFoldDB" id="A0A1I8Q8Z0"/>
<organism evidence="16 17">
    <name type="scientific">Stomoxys calcitrans</name>
    <name type="common">Stable fly</name>
    <name type="synonym">Conops calcitrans</name>
    <dbReference type="NCBI Taxonomy" id="35570"/>
    <lineage>
        <taxon>Eukaryota</taxon>
        <taxon>Metazoa</taxon>
        <taxon>Ecdysozoa</taxon>
        <taxon>Arthropoda</taxon>
        <taxon>Hexapoda</taxon>
        <taxon>Insecta</taxon>
        <taxon>Pterygota</taxon>
        <taxon>Neoptera</taxon>
        <taxon>Endopterygota</taxon>
        <taxon>Diptera</taxon>
        <taxon>Brachycera</taxon>
        <taxon>Muscomorpha</taxon>
        <taxon>Muscoidea</taxon>
        <taxon>Muscidae</taxon>
        <taxon>Stomoxys</taxon>
    </lineage>
</organism>
<evidence type="ECO:0000256" key="3">
    <source>
        <dbReference type="ARBA" id="ARBA00022475"/>
    </source>
</evidence>
<evidence type="ECO:0000256" key="12">
    <source>
        <dbReference type="ARBA" id="ARBA00023224"/>
    </source>
</evidence>
<evidence type="ECO:0000256" key="2">
    <source>
        <dbReference type="ARBA" id="ARBA00008979"/>
    </source>
</evidence>
<dbReference type="Pfam" id="PF06652">
    <property type="entry name" value="Methuselah_N"/>
    <property type="match status" value="1"/>
</dbReference>
<keyword evidence="6 13" id="KW-1133">Transmembrane helix</keyword>
<dbReference type="InterPro" id="IPR036272">
    <property type="entry name" value="Methuselah_N_sf"/>
</dbReference>
<dbReference type="KEGG" id="scac:106093649"/>
<dbReference type="SUPFAM" id="SSF63877">
    <property type="entry name" value="Methuselah ectodomain"/>
    <property type="match status" value="1"/>
</dbReference>
<feature type="transmembrane region" description="Helical" evidence="13">
    <location>
        <begin position="220"/>
        <end position="242"/>
    </location>
</feature>
<dbReference type="InterPro" id="IPR010596">
    <property type="entry name" value="Methuselah_N_dom"/>
</dbReference>
<name>A0A1I8Q8Z0_STOCA</name>
<feature type="domain" description="G-protein coupled receptors family 2 profile 2" evidence="15">
    <location>
        <begin position="217"/>
        <end position="479"/>
    </location>
</feature>
<dbReference type="VEuPathDB" id="VectorBase:SCAU014966"/>
<evidence type="ECO:0000313" key="17">
    <source>
        <dbReference type="Proteomes" id="UP000095300"/>
    </source>
</evidence>
<protein>
    <recommendedName>
        <fullName evidence="15">G-protein coupled receptors family 2 profile 2 domain-containing protein</fullName>
    </recommendedName>
</protein>
<evidence type="ECO:0000256" key="5">
    <source>
        <dbReference type="ARBA" id="ARBA00022729"/>
    </source>
</evidence>
<dbReference type="STRING" id="35570.A0A1I8Q8Z0"/>
<feature type="transmembrane region" description="Helical" evidence="13">
    <location>
        <begin position="324"/>
        <end position="348"/>
    </location>
</feature>
<keyword evidence="11" id="KW-0325">Glycoprotein</keyword>
<evidence type="ECO:0000259" key="15">
    <source>
        <dbReference type="PROSITE" id="PS50261"/>
    </source>
</evidence>
<dbReference type="PROSITE" id="PS50261">
    <property type="entry name" value="G_PROTEIN_RECEP_F2_4"/>
    <property type="match status" value="1"/>
</dbReference>
<gene>
    <name evidence="16" type="primary">106093649</name>
</gene>
<dbReference type="PANTHER" id="PTHR47154:SF2">
    <property type="entry name" value="G-PROTEIN COUPLED RECEPTOR MTH-RELATED"/>
    <property type="match status" value="1"/>
</dbReference>
<feature type="transmembrane region" description="Helical" evidence="13">
    <location>
        <begin position="254"/>
        <end position="273"/>
    </location>
</feature>
<evidence type="ECO:0000256" key="14">
    <source>
        <dbReference type="SAM" id="SignalP"/>
    </source>
</evidence>
<keyword evidence="10" id="KW-0675">Receptor</keyword>
<sequence>MPQYANMKVSTFAIVLLCATSTRSFEYTPTKAQEKCPYKDTVDLSDYKALENGSYIYQNVVVDDMAQYNYRLAAYNETKEAEPHLRGCVCGHPKKCIKLCCEWGAFFNETSFFCERISKDLNIPIEMEIVFGDSVKKILDIFEKFIYQVGKPCLYPESLTMEEDKWNLLENGLLHIHNDDSYHDTVSYCLTPYQYNGTVKNVLVPMSCAKRNEITTSLAFHSYAALVTVLFLIPTVFVYLWLKELRENMRGKLLICYLFSLIISYSILSYINISEQVFDEKMCSFLGFTCYFFFIAAFLWLSVLCFDIWINFKTHRVASSNAKNALRFICYSCYAWGMASFLTFLAMLCQWSDKISEDYKPGIGEDVCWLDTNKWSAAIYFYWPNLIILLFSIATFTHMTWRIYRVRSDVARLTQKDNFFQENVLVILRIFLILGISWILDILSYFLRNFQAWDFLSLLSDFRSALQGVLIFILFVLKRNVLDSLKKSFSTTRQSVSRRSMFARFSKSSATSGPQTEYEVVELSPLS</sequence>
<dbReference type="PANTHER" id="PTHR47154">
    <property type="entry name" value="G-PROTEIN COUPLED RECEPTOR MTH-RELATED"/>
    <property type="match status" value="1"/>
</dbReference>
<comment type="subcellular location">
    <subcellularLocation>
        <location evidence="1">Cell membrane</location>
        <topology evidence="1">Multi-pass membrane protein</topology>
    </subcellularLocation>
</comment>
<dbReference type="InterPro" id="IPR051384">
    <property type="entry name" value="Mth_GPCR"/>
</dbReference>
<evidence type="ECO:0000313" key="16">
    <source>
        <dbReference type="EnsemblMetazoa" id="SCAU014966-PA"/>
    </source>
</evidence>
<evidence type="ECO:0000256" key="7">
    <source>
        <dbReference type="ARBA" id="ARBA00023040"/>
    </source>
</evidence>
<feature type="signal peptide" evidence="14">
    <location>
        <begin position="1"/>
        <end position="24"/>
    </location>
</feature>
<evidence type="ECO:0000256" key="9">
    <source>
        <dbReference type="ARBA" id="ARBA00023157"/>
    </source>
</evidence>
<feature type="chain" id="PRO_5009327927" description="G-protein coupled receptors family 2 profile 2 domain-containing protein" evidence="14">
    <location>
        <begin position="25"/>
        <end position="527"/>
    </location>
</feature>
<feature type="transmembrane region" description="Helical" evidence="13">
    <location>
        <begin position="380"/>
        <end position="404"/>
    </location>
</feature>
<keyword evidence="12" id="KW-0807">Transducer</keyword>
<evidence type="ECO:0000256" key="1">
    <source>
        <dbReference type="ARBA" id="ARBA00004651"/>
    </source>
</evidence>
<comment type="similarity">
    <text evidence="2">Belongs to the G-protein coupled receptor 2 family. Mth subfamily.</text>
</comment>
<evidence type="ECO:0000256" key="10">
    <source>
        <dbReference type="ARBA" id="ARBA00023170"/>
    </source>
</evidence>
<evidence type="ECO:0000256" key="13">
    <source>
        <dbReference type="SAM" id="Phobius"/>
    </source>
</evidence>
<keyword evidence="17" id="KW-1185">Reference proteome</keyword>
<feature type="transmembrane region" description="Helical" evidence="13">
    <location>
        <begin position="458"/>
        <end position="477"/>
    </location>
</feature>
<keyword evidence="3" id="KW-1003">Cell membrane</keyword>
<proteinExistence type="inferred from homology"/>
<feature type="transmembrane region" description="Helical" evidence="13">
    <location>
        <begin position="285"/>
        <end position="312"/>
    </location>
</feature>
<evidence type="ECO:0000256" key="8">
    <source>
        <dbReference type="ARBA" id="ARBA00023136"/>
    </source>
</evidence>
<dbReference type="EnsemblMetazoa" id="SCAU014966-RA">
    <property type="protein sequence ID" value="SCAU014966-PA"/>
    <property type="gene ID" value="SCAU014966"/>
</dbReference>
<dbReference type="GO" id="GO:0005886">
    <property type="term" value="C:plasma membrane"/>
    <property type="evidence" value="ECO:0007669"/>
    <property type="project" value="UniProtKB-SubCell"/>
</dbReference>
<dbReference type="Gene3D" id="1.20.1070.10">
    <property type="entry name" value="Rhodopsin 7-helix transmembrane proteins"/>
    <property type="match status" value="1"/>
</dbReference>
<feature type="transmembrane region" description="Helical" evidence="13">
    <location>
        <begin position="424"/>
        <end position="446"/>
    </location>
</feature>
<dbReference type="InterPro" id="IPR044860">
    <property type="entry name" value="Methusela_ecto_dom_1"/>
</dbReference>
<dbReference type="Gene3D" id="2.30.160.11">
    <property type="match status" value="1"/>
</dbReference>
<dbReference type="GO" id="GO:0007166">
    <property type="term" value="P:cell surface receptor signaling pathway"/>
    <property type="evidence" value="ECO:0007669"/>
    <property type="project" value="InterPro"/>
</dbReference>
<keyword evidence="4 13" id="KW-0812">Transmembrane</keyword>